<feature type="DNA-binding region" description="HMG box" evidence="1">
    <location>
        <begin position="31"/>
        <end position="101"/>
    </location>
</feature>
<keyword evidence="1" id="KW-0539">Nucleus</keyword>
<dbReference type="SUPFAM" id="SSF47095">
    <property type="entry name" value="HMG-box"/>
    <property type="match status" value="1"/>
</dbReference>
<dbReference type="PROSITE" id="PS50118">
    <property type="entry name" value="HMG_BOX_2"/>
    <property type="match status" value="1"/>
</dbReference>
<feature type="compositionally biased region" description="Low complexity" evidence="2">
    <location>
        <begin position="96"/>
        <end position="105"/>
    </location>
</feature>
<accession>A0A8H6XI79</accession>
<feature type="region of interest" description="Disordered" evidence="2">
    <location>
        <begin position="1"/>
        <end position="128"/>
    </location>
</feature>
<evidence type="ECO:0000313" key="5">
    <source>
        <dbReference type="Proteomes" id="UP000623467"/>
    </source>
</evidence>
<proteinExistence type="predicted"/>
<reference evidence="4" key="1">
    <citation type="submission" date="2020-05" db="EMBL/GenBank/DDBJ databases">
        <title>Mycena genomes resolve the evolution of fungal bioluminescence.</title>
        <authorList>
            <person name="Tsai I.J."/>
        </authorList>
    </citation>
    <scope>NUCLEOTIDE SEQUENCE</scope>
    <source>
        <strain evidence="4">160909Yilan</strain>
    </source>
</reference>
<dbReference type="GO" id="GO:0003677">
    <property type="term" value="F:DNA binding"/>
    <property type="evidence" value="ECO:0007669"/>
    <property type="project" value="UniProtKB-UniRule"/>
</dbReference>
<sequence length="161" mass="18470">MAKTATVTKSKTATKDANTKTKKAEDKADKPKRPPSAYNIFIKENLPKWNEAHPDRKKEGMAEMAKLWANAEENPNRGKAKKDSKAKKDAKEPKAASKSKSTASKSKSKKKDEEEEELRPARPAHRHRHRLARSLLLYHYYRLCVYCLPLYTSRCCSCYYP</sequence>
<dbReference type="Gene3D" id="1.10.30.10">
    <property type="entry name" value="High mobility group box domain"/>
    <property type="match status" value="1"/>
</dbReference>
<organism evidence="4 5">
    <name type="scientific">Mycena sanguinolenta</name>
    <dbReference type="NCBI Taxonomy" id="230812"/>
    <lineage>
        <taxon>Eukaryota</taxon>
        <taxon>Fungi</taxon>
        <taxon>Dikarya</taxon>
        <taxon>Basidiomycota</taxon>
        <taxon>Agaricomycotina</taxon>
        <taxon>Agaricomycetes</taxon>
        <taxon>Agaricomycetidae</taxon>
        <taxon>Agaricales</taxon>
        <taxon>Marasmiineae</taxon>
        <taxon>Mycenaceae</taxon>
        <taxon>Mycena</taxon>
    </lineage>
</organism>
<name>A0A8H6XI79_9AGAR</name>
<dbReference type="OrthoDB" id="667577at2759"/>
<evidence type="ECO:0000259" key="3">
    <source>
        <dbReference type="PROSITE" id="PS50118"/>
    </source>
</evidence>
<keyword evidence="5" id="KW-1185">Reference proteome</keyword>
<dbReference type="EMBL" id="JACAZH010000027">
    <property type="protein sequence ID" value="KAF7341693.1"/>
    <property type="molecule type" value="Genomic_DNA"/>
</dbReference>
<dbReference type="InterPro" id="IPR009071">
    <property type="entry name" value="HMG_box_dom"/>
</dbReference>
<feature type="compositionally biased region" description="Basic and acidic residues" evidence="2">
    <location>
        <begin position="81"/>
        <end position="95"/>
    </location>
</feature>
<feature type="compositionally biased region" description="Basic and acidic residues" evidence="2">
    <location>
        <begin position="50"/>
        <end position="61"/>
    </location>
</feature>
<comment type="caution">
    <text evidence="4">The sequence shown here is derived from an EMBL/GenBank/DDBJ whole genome shotgun (WGS) entry which is preliminary data.</text>
</comment>
<evidence type="ECO:0000313" key="4">
    <source>
        <dbReference type="EMBL" id="KAF7341693.1"/>
    </source>
</evidence>
<dbReference type="InterPro" id="IPR036910">
    <property type="entry name" value="HMG_box_dom_sf"/>
</dbReference>
<dbReference type="CDD" id="cd00084">
    <property type="entry name" value="HMG-box_SF"/>
    <property type="match status" value="1"/>
</dbReference>
<protein>
    <recommendedName>
        <fullName evidence="3">HMG box domain-containing protein</fullName>
    </recommendedName>
</protein>
<gene>
    <name evidence="4" type="ORF">MSAN_02067700</name>
</gene>
<dbReference type="AlphaFoldDB" id="A0A8H6XI79"/>
<dbReference type="Proteomes" id="UP000623467">
    <property type="component" value="Unassembled WGS sequence"/>
</dbReference>
<evidence type="ECO:0000256" key="1">
    <source>
        <dbReference type="PROSITE-ProRule" id="PRU00267"/>
    </source>
</evidence>
<feature type="compositionally biased region" description="Low complexity" evidence="2">
    <location>
        <begin position="1"/>
        <end position="11"/>
    </location>
</feature>
<keyword evidence="1" id="KW-0238">DNA-binding</keyword>
<dbReference type="GO" id="GO:0005634">
    <property type="term" value="C:nucleus"/>
    <property type="evidence" value="ECO:0007669"/>
    <property type="project" value="UniProtKB-UniRule"/>
</dbReference>
<feature type="domain" description="HMG box" evidence="3">
    <location>
        <begin position="31"/>
        <end position="101"/>
    </location>
</feature>
<evidence type="ECO:0000256" key="2">
    <source>
        <dbReference type="SAM" id="MobiDB-lite"/>
    </source>
</evidence>
<feature type="compositionally biased region" description="Basic and acidic residues" evidence="2">
    <location>
        <begin position="13"/>
        <end position="32"/>
    </location>
</feature>